<organism evidence="2 3">
    <name type="scientific">Vagococcus intermedius</name>
    <dbReference type="NCBI Taxonomy" id="2991418"/>
    <lineage>
        <taxon>Bacteria</taxon>
        <taxon>Bacillati</taxon>
        <taxon>Bacillota</taxon>
        <taxon>Bacilli</taxon>
        <taxon>Lactobacillales</taxon>
        <taxon>Enterococcaceae</taxon>
        <taxon>Vagococcus</taxon>
    </lineage>
</organism>
<dbReference type="InterPro" id="IPR013320">
    <property type="entry name" value="ConA-like_dom_sf"/>
</dbReference>
<dbReference type="RefSeq" id="WP_275469389.1">
    <property type="nucleotide sequence ID" value="NZ_CP110232.1"/>
</dbReference>
<evidence type="ECO:0000313" key="2">
    <source>
        <dbReference type="EMBL" id="WEG73590.1"/>
    </source>
</evidence>
<dbReference type="Proteomes" id="UP001179647">
    <property type="component" value="Chromosome"/>
</dbReference>
<name>A0AAF0I7R9_9ENTE</name>
<dbReference type="EMBL" id="CP110232">
    <property type="protein sequence ID" value="WEG73590.1"/>
    <property type="molecule type" value="Genomic_DNA"/>
</dbReference>
<evidence type="ECO:0000256" key="1">
    <source>
        <dbReference type="SAM" id="MobiDB-lite"/>
    </source>
</evidence>
<feature type="compositionally biased region" description="Acidic residues" evidence="1">
    <location>
        <begin position="50"/>
        <end position="207"/>
    </location>
</feature>
<feature type="compositionally biased region" description="Basic and acidic residues" evidence="1">
    <location>
        <begin position="208"/>
        <end position="236"/>
    </location>
</feature>
<dbReference type="AlphaFoldDB" id="A0AAF0I7R9"/>
<feature type="compositionally biased region" description="Polar residues" evidence="1">
    <location>
        <begin position="868"/>
        <end position="878"/>
    </location>
</feature>
<feature type="region of interest" description="Disordered" evidence="1">
    <location>
        <begin position="868"/>
        <end position="887"/>
    </location>
</feature>
<dbReference type="Gene3D" id="2.60.120.200">
    <property type="match status" value="1"/>
</dbReference>
<dbReference type="KEGG" id="vie:OL234_01405"/>
<dbReference type="InterPro" id="IPR056573">
    <property type="entry name" value="Lectin_L-type_dom"/>
</dbReference>
<protein>
    <submittedName>
        <fullName evidence="2">Uncharacterized protein</fullName>
    </submittedName>
</protein>
<evidence type="ECO:0000313" key="3">
    <source>
        <dbReference type="Proteomes" id="UP001179647"/>
    </source>
</evidence>
<feature type="compositionally biased region" description="Basic and acidic residues" evidence="1">
    <location>
        <begin position="22"/>
        <end position="35"/>
    </location>
</feature>
<dbReference type="Pfam" id="PF18483">
    <property type="entry name" value="Lectin_L-type_dom"/>
    <property type="match status" value="1"/>
</dbReference>
<feature type="region of interest" description="Disordered" evidence="1">
    <location>
        <begin position="22"/>
        <end position="251"/>
    </location>
</feature>
<accession>A0AAF0I7R9</accession>
<proteinExistence type="predicted"/>
<reference evidence="2" key="1">
    <citation type="submission" date="2022-10" db="EMBL/GenBank/DDBJ databases">
        <title>Vagococcus sp. isolated from poultry meat.</title>
        <authorList>
            <person name="Johansson P."/>
            <person name="Bjorkroth J."/>
        </authorList>
    </citation>
    <scope>NUCLEOTIDE SEQUENCE</scope>
    <source>
        <strain evidence="2">STAA11</strain>
    </source>
</reference>
<gene>
    <name evidence="2" type="ORF">OL234_01405</name>
</gene>
<dbReference type="SUPFAM" id="SSF49899">
    <property type="entry name" value="Concanavalin A-like lectins/glucanases"/>
    <property type="match status" value="1"/>
</dbReference>
<sequence length="887" mass="97014">MSSLLCLNTATLSFVEADAKTEMSRYEKNNKTKEELEAEEETGSEVAELGTEEEAESEAEESGTEEEAESEAEESGTEEATESEVEESETEEEAESEAEESGTEEEAESEVEESETEEEAESEAEESETEEEAESEAEESETEEEAESEAEESETEEEAESEAAESGTEEEAESEAEESETEEEAESEVEESGTEEEAESEAAESETTEIKKEEKRVQEAPTQKKVDKKELQKRQESFNTRSETEVPPLPKGLYTLPLSEVFADPVGDGFPGVSEDGKILNISDAPNQSGAIWSKNEISLKKSFETEAYLYFGNQGTSAADGITFTLLSSKIDGSKGQKTLGLKGQGLGIYGNKVEGAATIEMDTFYNSGESDGGVSGSPSGDEAKDHIAFTQPTSVYMQGDWSDPKQYPVKHMETKFVGSSLSDGEWKKFSVKWERIAGKQVKGNLSYTLTWLDPETGKGYKEITDSSLLKIGLMEGSLAATPKTDVYWGFTGSTGGNGAKNAVAMSRLPESPEVAQTIEIKDKDGNLIEGDQPVPAGTDLEVSVTNKAESGDMSWKNIVTTIDYSDFGEALTFIEGPEGKEATVSDDKKSVSFSATDSVDIGDSETLTFKMKAVAGTESKRQLRANAIGENGLAECSDEFQIEKVAAEPITIQYVYDKTNDQELLPNMSSQTFTPEEGQTELKVTTNLTGKHFSYRGNSLKDQAVNEEDELVIPFTEKEQTVYIRYDGQTWLESVKGDLAFKGKLQPAKQVLAPQDSQIDLVVKSTAYQPNWQLIAKVSEFKGPTLLPSKGLVLLVNGKEIRQEATPILSEYLMSQEEHFVIGETQTKENNQLLKSELLVAPHSYRWAKKLLNYDTTITWTVSDTSLETPSDNSQALPLKGGETA</sequence>
<keyword evidence="3" id="KW-1185">Reference proteome</keyword>
<dbReference type="CDD" id="cd01951">
    <property type="entry name" value="lectin_L-type"/>
    <property type="match status" value="1"/>
</dbReference>